<comment type="caution">
    <text evidence="8">The sequence shown here is derived from an EMBL/GenBank/DDBJ whole genome shotgun (WGS) entry which is preliminary data.</text>
</comment>
<dbReference type="PROSITE" id="PS50178">
    <property type="entry name" value="ZF_FYVE"/>
    <property type="match status" value="1"/>
</dbReference>
<evidence type="ECO:0000313" key="8">
    <source>
        <dbReference type="EMBL" id="DBA04318.1"/>
    </source>
</evidence>
<feature type="region of interest" description="Disordered" evidence="5">
    <location>
        <begin position="521"/>
        <end position="576"/>
    </location>
</feature>
<reference evidence="8" key="2">
    <citation type="journal article" date="2023" name="Microbiol Resour">
        <title>Decontamination and Annotation of the Draft Genome Sequence of the Oomycete Lagenidium giganteum ARSEF 373.</title>
        <authorList>
            <person name="Morgan W.R."/>
            <person name="Tartar A."/>
        </authorList>
    </citation>
    <scope>NUCLEOTIDE SEQUENCE</scope>
    <source>
        <strain evidence="8">ARSEF 373</strain>
    </source>
</reference>
<evidence type="ECO:0008006" key="10">
    <source>
        <dbReference type="Google" id="ProtNLM"/>
    </source>
</evidence>
<dbReference type="SUPFAM" id="SSF57903">
    <property type="entry name" value="FYVE/PHD zinc finger"/>
    <property type="match status" value="1"/>
</dbReference>
<feature type="region of interest" description="Disordered" evidence="5">
    <location>
        <begin position="377"/>
        <end position="453"/>
    </location>
</feature>
<feature type="compositionally biased region" description="Basic and acidic residues" evidence="5">
    <location>
        <begin position="408"/>
        <end position="419"/>
    </location>
</feature>
<dbReference type="Gene3D" id="2.20.70.10">
    <property type="match status" value="1"/>
</dbReference>
<dbReference type="SMART" id="SM00456">
    <property type="entry name" value="WW"/>
    <property type="match status" value="1"/>
</dbReference>
<keyword evidence="2 4" id="KW-0863">Zinc-finger</keyword>
<dbReference type="CDD" id="cd15745">
    <property type="entry name" value="FYVE_RUFY4"/>
    <property type="match status" value="1"/>
</dbReference>
<keyword evidence="9" id="KW-1185">Reference proteome</keyword>
<protein>
    <recommendedName>
        <fullName evidence="10">FYVE-type domain-containing protein</fullName>
    </recommendedName>
</protein>
<evidence type="ECO:0000256" key="2">
    <source>
        <dbReference type="ARBA" id="ARBA00022771"/>
    </source>
</evidence>
<dbReference type="PANTHER" id="PTHR13510:SF44">
    <property type="entry name" value="RABENOSYN-5"/>
    <property type="match status" value="1"/>
</dbReference>
<evidence type="ECO:0000256" key="4">
    <source>
        <dbReference type="PROSITE-ProRule" id="PRU00091"/>
    </source>
</evidence>
<dbReference type="Pfam" id="PF00397">
    <property type="entry name" value="WW"/>
    <property type="match status" value="1"/>
</dbReference>
<dbReference type="GO" id="GO:0008270">
    <property type="term" value="F:zinc ion binding"/>
    <property type="evidence" value="ECO:0007669"/>
    <property type="project" value="UniProtKB-KW"/>
</dbReference>
<reference evidence="8" key="1">
    <citation type="submission" date="2022-11" db="EMBL/GenBank/DDBJ databases">
        <authorList>
            <person name="Morgan W.R."/>
            <person name="Tartar A."/>
        </authorList>
    </citation>
    <scope>NUCLEOTIDE SEQUENCE</scope>
    <source>
        <strain evidence="8">ARSEF 373</strain>
    </source>
</reference>
<dbReference type="CDD" id="cd00201">
    <property type="entry name" value="WW"/>
    <property type="match status" value="1"/>
</dbReference>
<evidence type="ECO:0000259" key="6">
    <source>
        <dbReference type="PROSITE" id="PS50020"/>
    </source>
</evidence>
<dbReference type="PANTHER" id="PTHR13510">
    <property type="entry name" value="FYVE-FINGER-CONTAINING RAB5 EFFECTOR PROTEIN RABENOSYN-5-RELATED"/>
    <property type="match status" value="1"/>
</dbReference>
<evidence type="ECO:0000256" key="5">
    <source>
        <dbReference type="SAM" id="MobiDB-lite"/>
    </source>
</evidence>
<dbReference type="Proteomes" id="UP001146120">
    <property type="component" value="Unassembled WGS sequence"/>
</dbReference>
<proteinExistence type="predicted"/>
<evidence type="ECO:0000259" key="7">
    <source>
        <dbReference type="PROSITE" id="PS50178"/>
    </source>
</evidence>
<dbReference type="InterPro" id="IPR000306">
    <property type="entry name" value="Znf_FYVE"/>
</dbReference>
<accession>A0AAV2ZA70</accession>
<dbReference type="Pfam" id="PF01363">
    <property type="entry name" value="FYVE"/>
    <property type="match status" value="1"/>
</dbReference>
<keyword evidence="3" id="KW-0862">Zinc</keyword>
<dbReference type="Gene3D" id="3.30.40.10">
    <property type="entry name" value="Zinc/RING finger domain, C3HC4 (zinc finger)"/>
    <property type="match status" value="1"/>
</dbReference>
<dbReference type="SUPFAM" id="SSF55961">
    <property type="entry name" value="Bet v1-like"/>
    <property type="match status" value="1"/>
</dbReference>
<dbReference type="AlphaFoldDB" id="A0AAV2ZA70"/>
<organism evidence="8 9">
    <name type="scientific">Lagenidium giganteum</name>
    <dbReference type="NCBI Taxonomy" id="4803"/>
    <lineage>
        <taxon>Eukaryota</taxon>
        <taxon>Sar</taxon>
        <taxon>Stramenopiles</taxon>
        <taxon>Oomycota</taxon>
        <taxon>Peronosporomycetes</taxon>
        <taxon>Pythiales</taxon>
        <taxon>Pythiaceae</taxon>
    </lineage>
</organism>
<dbReference type="SUPFAM" id="SSF51045">
    <property type="entry name" value="WW domain"/>
    <property type="match status" value="1"/>
</dbReference>
<dbReference type="SMART" id="SM00064">
    <property type="entry name" value="FYVE"/>
    <property type="match status" value="1"/>
</dbReference>
<feature type="compositionally biased region" description="Low complexity" evidence="5">
    <location>
        <begin position="422"/>
        <end position="438"/>
    </location>
</feature>
<dbReference type="InterPro" id="IPR036020">
    <property type="entry name" value="WW_dom_sf"/>
</dbReference>
<dbReference type="InterPro" id="IPR052727">
    <property type="entry name" value="Rab4/Rab5_effector"/>
</dbReference>
<feature type="compositionally biased region" description="Polar residues" evidence="5">
    <location>
        <begin position="565"/>
        <end position="575"/>
    </location>
</feature>
<feature type="compositionally biased region" description="Low complexity" evidence="5">
    <location>
        <begin position="540"/>
        <end position="554"/>
    </location>
</feature>
<sequence length="821" mass="90234">MTSNSTSARLSITNSNSISHDINAAIAKLGMRSASSLSASNLSTGSRSASASQYEEAAALHDLSADRRNLLIEFIDKSVDDAYNLCHGFGRIKWSPSKNREGVSICRARAEEEGRLDAAVRGKCNVNATFQEMMDTLTTETTDDFVAHETAVNPSEFLDGQVLYTLVPRTPEDRFVCVKWHCIKSLAPSVAKHRDYIYVEVVDQFEDRDGKKIGYRLSKSVELDELSSIDTSHLFVRGKTLTLHTFSALPTGNLEFYTMMINDLGDRLPTWLVHKVVDTAALRSACIRDHINLKRMDLLVLAKPSEMVPLTKRVCCVVCTKSFSLVRKKYNCFVCGEVICNQCSVHQLVASQGISETVGKRKARICVKCSTSAKTRELPRRTSMRQSDLQPDDRRSSSSGHQHMSHRYSGDKHDSESRRSGRSTSTADTSSVDSTNSNEDGGARIYPTSNRSSIPQMFQQFRSSSSISGQGSSSITLEDAGLEGLDLEERIASSDRTSAHRSVTKVDLGVGKYKTETVQAEEIQIEERESANSKQRRSNPRSSSSMRTSGNNGSELIIEEMTPANRESMTGSARMSISAEEPEVTIVKPVVIRKISRRSSVRRKSVEKDSLAAAAEAAAEQFRDSIAQAPPPPAPVEQGVEGIQLADLQMHLDRMTQISENLRSLNIMEKHRFQPKKQSEAMDSLADFEKKANAEAAAAIAASFGVGNDNKDKGDGSEDEATQLADDDDLEYTIVDAHDPILATEARRSQSSIEDGANFSGFLTDSSFVDMGEVAENAPAGWKAVHSKTTGKIYYYNESCGTTSWTFPTTEGHKDSAYMVL</sequence>
<dbReference type="Gene3D" id="3.30.530.20">
    <property type="match status" value="1"/>
</dbReference>
<dbReference type="InterPro" id="IPR023393">
    <property type="entry name" value="START-like_dom_sf"/>
</dbReference>
<evidence type="ECO:0000256" key="1">
    <source>
        <dbReference type="ARBA" id="ARBA00022723"/>
    </source>
</evidence>
<dbReference type="InterPro" id="IPR011011">
    <property type="entry name" value="Znf_FYVE_PHD"/>
</dbReference>
<name>A0AAV2ZA70_9STRA</name>
<feature type="domain" description="FYVE-type" evidence="7">
    <location>
        <begin position="316"/>
        <end position="374"/>
    </location>
</feature>
<feature type="domain" description="WW" evidence="6">
    <location>
        <begin position="776"/>
        <end position="810"/>
    </location>
</feature>
<dbReference type="InterPro" id="IPR013083">
    <property type="entry name" value="Znf_RING/FYVE/PHD"/>
</dbReference>
<keyword evidence="1" id="KW-0479">Metal-binding</keyword>
<evidence type="ECO:0000256" key="3">
    <source>
        <dbReference type="ARBA" id="ARBA00022833"/>
    </source>
</evidence>
<gene>
    <name evidence="8" type="ORF">N0F65_002080</name>
</gene>
<dbReference type="EMBL" id="DAKRPA010000009">
    <property type="protein sequence ID" value="DBA04318.1"/>
    <property type="molecule type" value="Genomic_DNA"/>
</dbReference>
<dbReference type="InterPro" id="IPR001202">
    <property type="entry name" value="WW_dom"/>
</dbReference>
<dbReference type="PROSITE" id="PS50020">
    <property type="entry name" value="WW_DOMAIN_2"/>
    <property type="match status" value="1"/>
</dbReference>
<evidence type="ECO:0000313" key="9">
    <source>
        <dbReference type="Proteomes" id="UP001146120"/>
    </source>
</evidence>
<dbReference type="InterPro" id="IPR017455">
    <property type="entry name" value="Znf_FYVE-rel"/>
</dbReference>
<dbReference type="PROSITE" id="PS01159">
    <property type="entry name" value="WW_DOMAIN_1"/>
    <property type="match status" value="1"/>
</dbReference>